<dbReference type="CDD" id="cd06163">
    <property type="entry name" value="S2P-M50_PDZ_RseP-like"/>
    <property type="match status" value="1"/>
</dbReference>
<keyword evidence="4 19" id="KW-0645">Protease</keyword>
<dbReference type="EMBL" id="LN847165">
    <property type="protein sequence ID" value="CRI43578.1"/>
    <property type="molecule type" value="Genomic_DNA"/>
</dbReference>
<comment type="cofactor">
    <cofactor evidence="1">
        <name>Zn(2+)</name>
        <dbReference type="ChEBI" id="CHEBI:29105"/>
    </cofactor>
</comment>
<evidence type="ECO:0000313" key="20">
    <source>
        <dbReference type="EMBL" id="CRI52701.1"/>
    </source>
</evidence>
<evidence type="ECO:0000313" key="15">
    <source>
        <dbReference type="EMBL" id="CRI43578.1"/>
    </source>
</evidence>
<evidence type="ECO:0000256" key="10">
    <source>
        <dbReference type="ARBA" id="ARBA00023136"/>
    </source>
</evidence>
<evidence type="ECO:0000256" key="9">
    <source>
        <dbReference type="ARBA" id="ARBA00023049"/>
    </source>
</evidence>
<evidence type="ECO:0000313" key="13">
    <source>
        <dbReference type="EMBL" id="CRI37956.1"/>
    </source>
</evidence>
<dbReference type="GO" id="GO:0006508">
    <property type="term" value="P:proteolysis"/>
    <property type="evidence" value="ECO:0007669"/>
    <property type="project" value="UniProtKB-KW"/>
</dbReference>
<feature type="domain" description="Peptidase M50" evidence="12">
    <location>
        <begin position="9"/>
        <end position="605"/>
    </location>
</feature>
<dbReference type="EMBL" id="LN847244">
    <property type="protein sequence ID" value="CRI49242.1"/>
    <property type="molecule type" value="Genomic_DNA"/>
</dbReference>
<protein>
    <submittedName>
        <fullName evidence="19">Putative zinc metalloprotease CPn_0344/CP_0416/CPj0344/CpB0350</fullName>
        <ecNumber evidence="19">3.4.24.-</ecNumber>
    </submittedName>
</protein>
<comment type="similarity">
    <text evidence="3">Belongs to the peptidase M50B family.</text>
</comment>
<sequence>MTIIYFILAALALGILVLIHELGHLVVAKAVGMAVESFSIGFGPALFKKRIGGIEYRIGCIPFGGYVRIRGMERTKEKGEKGKIDSVYDIPQGFFSKSPWKRILVLVAGPLANILLAVLAFSILYMNGGRSKNYSDCSKVVGWVHPVLQAEGLLPGDEILTCNGKPYVGDKDMLTTSLLEGHLNLEIKRPGYLTVPSKEFAIDVEFDPTKFGVPCSGASYLLYSNQVPLTKNSPMENSELRPNDRFVWMDGTLLFSMAQISQILNESYAFVKVARNDKIFFSRQPRVLASVLHYTPYLRNELIDTQYEAGLKGKWSSLYTLPYVINSYGYIEGELTAIDPESPLPQPQERLQLGDRILAIDGTPVSGSVDILRLVQNHRVSIIVQQMSPQELEEVNSRDADKRFIASYHSEDLLQILNHLGESHPVEVAGPYRLLDPVQPRPWIDVYSSESLDKQLEVAKKIKNKDKQRYYLERLDAEKQKPSLGISLKDLKVRYNPSPVVMLSNITKESLITLKALVTGHLSPQWLSGPVGIVQVLHTGWSVGFSEVLFWIGLISMNLAVLNLLPIPVLDGGYILLCLWEIVKRRRLNMKIVERILVPFTFLLIIFFIFLTFQDLFRFFG</sequence>
<reference evidence="19" key="1">
    <citation type="submission" date="2015-05" db="EMBL/GenBank/DDBJ databases">
        <authorList>
            <person name="Rattei Thomas"/>
        </authorList>
    </citation>
    <scope>NUCLEOTIDE SEQUENCE</scope>
    <source>
        <strain evidence="13">CV15</strain>
        <strain evidence="14">CWL029c</strain>
        <strain evidence="15">H12</strain>
        <strain evidence="16">MUL2216</strain>
        <strain evidence="17">Panola</strain>
        <strain evidence="19">PB1</strain>
        <strain evidence="18">U1271</strain>
        <strain evidence="20">Wien2</strain>
    </source>
</reference>
<dbReference type="EMBL" id="LN847240">
    <property type="protein sequence ID" value="CRI50372.1"/>
    <property type="molecule type" value="Genomic_DNA"/>
</dbReference>
<evidence type="ECO:0000256" key="2">
    <source>
        <dbReference type="ARBA" id="ARBA00004141"/>
    </source>
</evidence>
<dbReference type="EMBL" id="LN847003">
    <property type="protein sequence ID" value="CRI40222.1"/>
    <property type="molecule type" value="Genomic_DNA"/>
</dbReference>
<keyword evidence="7" id="KW-0862">Zinc</keyword>
<dbReference type="RefSeq" id="WP_010882987.1">
    <property type="nucleotide sequence ID" value="NZ_LN846980.1"/>
</dbReference>
<proteinExistence type="inferred from homology"/>
<feature type="transmembrane region" description="Helical" evidence="11">
    <location>
        <begin position="103"/>
        <end position="125"/>
    </location>
</feature>
<dbReference type="EMBL" id="LN847226">
    <property type="protein sequence ID" value="CRI45818.1"/>
    <property type="molecule type" value="Genomic_DNA"/>
</dbReference>
<dbReference type="GO" id="GO:0004222">
    <property type="term" value="F:metalloendopeptidase activity"/>
    <property type="evidence" value="ECO:0007669"/>
    <property type="project" value="InterPro"/>
</dbReference>
<evidence type="ECO:0000256" key="7">
    <source>
        <dbReference type="ARBA" id="ARBA00022833"/>
    </source>
</evidence>
<keyword evidence="10 11" id="KW-0472">Membrane</keyword>
<dbReference type="EMBL" id="LN847252">
    <property type="protein sequence ID" value="CRI52701.1"/>
    <property type="molecule type" value="Genomic_DNA"/>
</dbReference>
<dbReference type="Pfam" id="PF02163">
    <property type="entry name" value="Peptidase_M50"/>
    <property type="match status" value="1"/>
</dbReference>
<evidence type="ECO:0000259" key="12">
    <source>
        <dbReference type="Pfam" id="PF02163"/>
    </source>
</evidence>
<keyword evidence="5 11" id="KW-0812">Transmembrane</keyword>
<evidence type="ECO:0000256" key="1">
    <source>
        <dbReference type="ARBA" id="ARBA00001947"/>
    </source>
</evidence>
<dbReference type="PANTHER" id="PTHR42837">
    <property type="entry name" value="REGULATOR OF SIGMA-E PROTEASE RSEP"/>
    <property type="match status" value="1"/>
</dbReference>
<dbReference type="SUPFAM" id="SSF50156">
    <property type="entry name" value="PDZ domain-like"/>
    <property type="match status" value="2"/>
</dbReference>
<keyword evidence="9 19" id="KW-0482">Metalloprotease</keyword>
<evidence type="ECO:0000313" key="18">
    <source>
        <dbReference type="EMBL" id="CRI49242.1"/>
    </source>
</evidence>
<evidence type="ECO:0000256" key="8">
    <source>
        <dbReference type="ARBA" id="ARBA00022989"/>
    </source>
</evidence>
<dbReference type="PANTHER" id="PTHR42837:SF2">
    <property type="entry name" value="MEMBRANE METALLOPROTEASE ARASP2, CHLOROPLASTIC-RELATED"/>
    <property type="match status" value="1"/>
</dbReference>
<evidence type="ECO:0000256" key="6">
    <source>
        <dbReference type="ARBA" id="ARBA00022801"/>
    </source>
</evidence>
<evidence type="ECO:0000256" key="4">
    <source>
        <dbReference type="ARBA" id="ARBA00022670"/>
    </source>
</evidence>
<evidence type="ECO:0000313" key="14">
    <source>
        <dbReference type="EMBL" id="CRI40222.1"/>
    </source>
</evidence>
<dbReference type="InterPro" id="IPR008915">
    <property type="entry name" value="Peptidase_M50"/>
</dbReference>
<evidence type="ECO:0000256" key="11">
    <source>
        <dbReference type="SAM" id="Phobius"/>
    </source>
</evidence>
<dbReference type="EMBL" id="LN846998">
    <property type="protein sequence ID" value="CRI37956.1"/>
    <property type="molecule type" value="Genomic_DNA"/>
</dbReference>
<dbReference type="PATRIC" id="fig|83558.13.peg.367"/>
<dbReference type="InterPro" id="IPR036034">
    <property type="entry name" value="PDZ_sf"/>
</dbReference>
<evidence type="ECO:0000313" key="19">
    <source>
        <dbReference type="EMBL" id="CRI50372.1"/>
    </source>
</evidence>
<evidence type="ECO:0000313" key="16">
    <source>
        <dbReference type="EMBL" id="CRI45818.1"/>
    </source>
</evidence>
<keyword evidence="6 19" id="KW-0378">Hydrolase</keyword>
<accession>A0A0F7WHK8</accession>
<gene>
    <name evidence="13" type="ORF">BN1224_CV15_B_02790</name>
    <name evidence="15" type="ORF">BN1224_H12_DH_00020</name>
    <name evidence="16" type="ORF">BN1224_MUL2216_E_00790</name>
    <name evidence="17" type="ORF">BN1224_Panola_F_00100</name>
    <name evidence="19" type="ORF">BN1224_PB1_B_03410</name>
    <name evidence="18" type="ORF">BN1224_U1271_C_01820</name>
    <name evidence="20" type="ORF">BN1224_Wien2_E_01270</name>
    <name evidence="14" type="ORF">CWL029c_C_01820</name>
</gene>
<evidence type="ECO:0000256" key="5">
    <source>
        <dbReference type="ARBA" id="ARBA00022692"/>
    </source>
</evidence>
<dbReference type="InterPro" id="IPR004387">
    <property type="entry name" value="Pept_M50_Zn"/>
</dbReference>
<comment type="subcellular location">
    <subcellularLocation>
        <location evidence="2">Membrane</location>
        <topology evidence="2">Multi-pass membrane protein</topology>
    </subcellularLocation>
</comment>
<evidence type="ECO:0000313" key="17">
    <source>
        <dbReference type="EMBL" id="CRI46947.1"/>
    </source>
</evidence>
<dbReference type="EC" id="3.4.24.-" evidence="19"/>
<dbReference type="AlphaFoldDB" id="A0A0F7WHK8"/>
<feature type="transmembrane region" description="Helical" evidence="11">
    <location>
        <begin position="592"/>
        <end position="613"/>
    </location>
</feature>
<keyword evidence="8 11" id="KW-1133">Transmembrane helix</keyword>
<name>A0A0F7WHK8_CHLPN</name>
<evidence type="ECO:0000256" key="3">
    <source>
        <dbReference type="ARBA" id="ARBA00007931"/>
    </source>
</evidence>
<dbReference type="EMBL" id="LN847232">
    <property type="protein sequence ID" value="CRI46947.1"/>
    <property type="molecule type" value="Genomic_DNA"/>
</dbReference>
<dbReference type="GO" id="GO:0016020">
    <property type="term" value="C:membrane"/>
    <property type="evidence" value="ECO:0007669"/>
    <property type="project" value="UniProtKB-SubCell"/>
</dbReference>
<organism evidence="19">
    <name type="scientific">Chlamydia pneumoniae</name>
    <name type="common">Chlamydophila pneumoniae</name>
    <dbReference type="NCBI Taxonomy" id="83558"/>
    <lineage>
        <taxon>Bacteria</taxon>
        <taxon>Pseudomonadati</taxon>
        <taxon>Chlamydiota</taxon>
        <taxon>Chlamydiia</taxon>
        <taxon>Chlamydiales</taxon>
        <taxon>Chlamydiaceae</taxon>
        <taxon>Chlamydia/Chlamydophila group</taxon>
        <taxon>Chlamydia</taxon>
    </lineage>
</organism>
<feature type="transmembrane region" description="Helical" evidence="11">
    <location>
        <begin position="560"/>
        <end position="580"/>
    </location>
</feature>